<comment type="caution">
    <text evidence="2">The sequence shown here is derived from an EMBL/GenBank/DDBJ whole genome shotgun (WGS) entry which is preliminary data.</text>
</comment>
<evidence type="ECO:0000256" key="1">
    <source>
        <dbReference type="SAM" id="SignalP"/>
    </source>
</evidence>
<organism evidence="2 3">
    <name type="scientific">Mangrovibacterium marinum</name>
    <dbReference type="NCBI Taxonomy" id="1639118"/>
    <lineage>
        <taxon>Bacteria</taxon>
        <taxon>Pseudomonadati</taxon>
        <taxon>Bacteroidota</taxon>
        <taxon>Bacteroidia</taxon>
        <taxon>Marinilabiliales</taxon>
        <taxon>Prolixibacteraceae</taxon>
        <taxon>Mangrovibacterium</taxon>
    </lineage>
</organism>
<evidence type="ECO:0000313" key="3">
    <source>
        <dbReference type="Proteomes" id="UP000243525"/>
    </source>
</evidence>
<dbReference type="EMBL" id="QAAD01000010">
    <property type="protein sequence ID" value="PTN08172.1"/>
    <property type="molecule type" value="Genomic_DNA"/>
</dbReference>
<protein>
    <submittedName>
        <fullName evidence="2">Uncharacterized protein</fullName>
    </submittedName>
</protein>
<feature type="chain" id="PRO_5015623657" evidence="1">
    <location>
        <begin position="24"/>
        <end position="388"/>
    </location>
</feature>
<name>A0A2T5C0N1_9BACT</name>
<accession>A0A2T5C0N1</accession>
<dbReference type="AlphaFoldDB" id="A0A2T5C0N1"/>
<reference evidence="2 3" key="1">
    <citation type="submission" date="2018-04" db="EMBL/GenBank/DDBJ databases">
        <title>Genomic Encyclopedia of Archaeal and Bacterial Type Strains, Phase II (KMG-II): from individual species to whole genera.</title>
        <authorList>
            <person name="Goeker M."/>
        </authorList>
    </citation>
    <scope>NUCLEOTIDE SEQUENCE [LARGE SCALE GENOMIC DNA]</scope>
    <source>
        <strain evidence="2 3">DSM 28823</strain>
    </source>
</reference>
<keyword evidence="3" id="KW-1185">Reference proteome</keyword>
<sequence>MDSCYKYLLIFLLGGLLCVSAHSSQPGNIGSRKLEAISKTLISQYGLSTIGDLSELTICGKKLAYNHDNKQIFSRLGICLFPDEMRTAVGVEIADFLERAMLESVLEENNGKLKPKLKEYNMELEWNQIPYGSPLFHSLADGLNTIHDQSRFLLTHDSLTYCANWLNDDNSSFTVRFPANYELILGKDKKELDDQLGIKLKQHACTRKNPPKPLPKLDVLEKGKNFLIQKGNSLFIEDMNSNTYFKKSPTGEIQWLYDEQFAAQTLANLFYHDDPQAENIRLKILHRKYGKKTDEYLISLAQLTCFFDEGFDTYIGFEQTSQPDLTAVVFFYNTKTNYLNMLRVKTKASALFNQGILECELHSYIPEHNIKNLFGTYRDTGKLFPAKL</sequence>
<feature type="signal peptide" evidence="1">
    <location>
        <begin position="1"/>
        <end position="23"/>
    </location>
</feature>
<dbReference type="Proteomes" id="UP000243525">
    <property type="component" value="Unassembled WGS sequence"/>
</dbReference>
<proteinExistence type="predicted"/>
<dbReference type="RefSeq" id="WP_107822618.1">
    <property type="nucleotide sequence ID" value="NZ_OY782574.1"/>
</dbReference>
<keyword evidence="1" id="KW-0732">Signal</keyword>
<evidence type="ECO:0000313" key="2">
    <source>
        <dbReference type="EMBL" id="PTN08172.1"/>
    </source>
</evidence>
<gene>
    <name evidence="2" type="ORF">C8N47_11058</name>
</gene>